<sequence length="141" mass="15944">MIKSTVYDCSLIELSKHHHEKGNITVVENNLTVPFDVQRTYYLYDIPGGESRGGHAHRDLYQLVVAASGSFSVTLDDGSVKRTFVLNRPYQGLLIVPGIWRTLDDFSSGAVCLVLASQKYNEADYIRNYHEFIVYKNNGIK</sequence>
<dbReference type="RefSeq" id="WP_186976636.1">
    <property type="nucleotide sequence ID" value="NZ_JACOOH010000005.1"/>
</dbReference>
<name>A0ABR7D1N1_9BACT</name>
<dbReference type="InterPro" id="IPR008894">
    <property type="entry name" value="QdtA_cupin_dom"/>
</dbReference>
<dbReference type="Proteomes" id="UP000646484">
    <property type="component" value="Unassembled WGS sequence"/>
</dbReference>
<evidence type="ECO:0000259" key="1">
    <source>
        <dbReference type="Pfam" id="PF05523"/>
    </source>
</evidence>
<dbReference type="EMBL" id="JACOOH010000005">
    <property type="protein sequence ID" value="MBC5621842.1"/>
    <property type="molecule type" value="Genomic_DNA"/>
</dbReference>
<reference evidence="2 3" key="1">
    <citation type="submission" date="2020-08" db="EMBL/GenBank/DDBJ databases">
        <title>Genome public.</title>
        <authorList>
            <person name="Liu C."/>
            <person name="Sun Q."/>
        </authorList>
    </citation>
    <scope>NUCLEOTIDE SEQUENCE [LARGE SCALE GENOMIC DNA]</scope>
    <source>
        <strain evidence="2 3">NSJ-56</strain>
    </source>
</reference>
<gene>
    <name evidence="2" type="ORF">H8S64_12110</name>
</gene>
<feature type="domain" description="Sugar 3,4-ketoisomerase QdtA cupin" evidence="1">
    <location>
        <begin position="8"/>
        <end position="136"/>
    </location>
</feature>
<dbReference type="Gene3D" id="2.60.120.10">
    <property type="entry name" value="Jelly Rolls"/>
    <property type="match status" value="1"/>
</dbReference>
<dbReference type="InterPro" id="IPR014710">
    <property type="entry name" value="RmlC-like_jellyroll"/>
</dbReference>
<comment type="caution">
    <text evidence="2">The sequence shown here is derived from an EMBL/GenBank/DDBJ whole genome shotgun (WGS) entry which is preliminary data.</text>
</comment>
<dbReference type="SUPFAM" id="SSF51182">
    <property type="entry name" value="RmlC-like cupins"/>
    <property type="match status" value="1"/>
</dbReference>
<keyword evidence="3" id="KW-1185">Reference proteome</keyword>
<organism evidence="2 3">
    <name type="scientific">Butyricimonas hominis</name>
    <dbReference type="NCBI Taxonomy" id="2763032"/>
    <lineage>
        <taxon>Bacteria</taxon>
        <taxon>Pseudomonadati</taxon>
        <taxon>Bacteroidota</taxon>
        <taxon>Bacteroidia</taxon>
        <taxon>Bacteroidales</taxon>
        <taxon>Odoribacteraceae</taxon>
        <taxon>Butyricimonas</taxon>
    </lineage>
</organism>
<dbReference type="InterPro" id="IPR011051">
    <property type="entry name" value="RmlC_Cupin_sf"/>
</dbReference>
<protein>
    <submittedName>
        <fullName evidence="2">WxcM-like domain-containing protein</fullName>
    </submittedName>
</protein>
<proteinExistence type="predicted"/>
<evidence type="ECO:0000313" key="2">
    <source>
        <dbReference type="EMBL" id="MBC5621842.1"/>
    </source>
</evidence>
<accession>A0ABR7D1N1</accession>
<evidence type="ECO:0000313" key="3">
    <source>
        <dbReference type="Proteomes" id="UP000646484"/>
    </source>
</evidence>
<dbReference type="CDD" id="cd20292">
    <property type="entry name" value="cupin_QdtA-like"/>
    <property type="match status" value="1"/>
</dbReference>
<dbReference type="Pfam" id="PF05523">
    <property type="entry name" value="FdtA"/>
    <property type="match status" value="1"/>
</dbReference>